<evidence type="ECO:0000313" key="6">
    <source>
        <dbReference type="RefSeq" id="XP_008787590.1"/>
    </source>
</evidence>
<dbReference type="PANTHER" id="PTHR31636">
    <property type="entry name" value="OSJNBA0084A10.13 PROTEIN-RELATED"/>
    <property type="match status" value="1"/>
</dbReference>
<evidence type="ECO:0000313" key="5">
    <source>
        <dbReference type="Proteomes" id="UP000228380"/>
    </source>
</evidence>
<feature type="short sequence motif" description="VHIID" evidence="3">
    <location>
        <begin position="157"/>
        <end position="161"/>
    </location>
</feature>
<dbReference type="KEGG" id="pda:103705597"/>
<gene>
    <name evidence="6" type="primary">LOC103705597</name>
</gene>
<accession>A0A8B7BXT0</accession>
<evidence type="ECO:0000256" key="3">
    <source>
        <dbReference type="PROSITE-ProRule" id="PRU01191"/>
    </source>
</evidence>
<evidence type="ECO:0000256" key="2">
    <source>
        <dbReference type="ARBA" id="ARBA00023163"/>
    </source>
</evidence>
<reference evidence="6" key="1">
    <citation type="submission" date="2025-08" db="UniProtKB">
        <authorList>
            <consortium name="RefSeq"/>
        </authorList>
    </citation>
    <scope>IDENTIFICATION</scope>
    <source>
        <tissue evidence="6">Young leaves</tissue>
    </source>
</reference>
<feature type="region of interest" description="Disordered" evidence="4">
    <location>
        <begin position="1"/>
        <end position="24"/>
    </location>
</feature>
<proteinExistence type="inferred from homology"/>
<dbReference type="OrthoDB" id="762338at2759"/>
<dbReference type="InterPro" id="IPR005202">
    <property type="entry name" value="TF_GRAS"/>
</dbReference>
<feature type="region of interest" description="Leucine repeat II (LRII)" evidence="3">
    <location>
        <begin position="201"/>
        <end position="233"/>
    </location>
</feature>
<dbReference type="Proteomes" id="UP000228380">
    <property type="component" value="Unplaced"/>
</dbReference>
<evidence type="ECO:0000256" key="1">
    <source>
        <dbReference type="ARBA" id="ARBA00023015"/>
    </source>
</evidence>
<dbReference type="GeneID" id="103705597"/>
<keyword evidence="5" id="KW-1185">Reference proteome</keyword>
<feature type="short sequence motif" description="LXXLL motif" evidence="3">
    <location>
        <begin position="250"/>
        <end position="254"/>
    </location>
</feature>
<dbReference type="AlphaFoldDB" id="A0A8B7BXT0"/>
<dbReference type="PROSITE" id="PS50985">
    <property type="entry name" value="GRAS"/>
    <property type="match status" value="1"/>
</dbReference>
<protein>
    <submittedName>
        <fullName evidence="6">Scarecrow-like protein 3</fullName>
    </submittedName>
</protein>
<keyword evidence="1" id="KW-0805">Transcription regulation</keyword>
<comment type="caution">
    <text evidence="3">Lacks conserved residue(s) required for the propagation of feature annotation.</text>
</comment>
<feature type="compositionally biased region" description="Polar residues" evidence="4">
    <location>
        <begin position="9"/>
        <end position="24"/>
    </location>
</feature>
<keyword evidence="2" id="KW-0804">Transcription</keyword>
<feature type="region of interest" description="VHIID" evidence="3">
    <location>
        <begin position="126"/>
        <end position="191"/>
    </location>
</feature>
<comment type="similarity">
    <text evidence="3">Belongs to the GRAS family.</text>
</comment>
<sequence length="470" mass="52990">MAGMAQDEASPSAQYFSSMSLSPPTTGSPYLPLLRELKSEDRGMYLIRLLGNCADLVAAGKLAQADAFLEHISIYASPDGDSMQRIASHLAEALSRRILRSLPGVYRTLLPARAAAFPLAEAVTARRHFFDLCPFLHIAFAVSNWAIMDAMEEEKMIHIIDLHVFDPTQWISLLQALSNRRGGPPHLRITGVNEHKELLSYTATCLNKEAERLDIPFQFNPVVSRLDNLDIESLRLKTGEALAINSVLQLHSLLTTNDEGRSCRIMPMPAINSNMAQLHGVSQATLRELLEKEVINGYTPSPDSLSPPFALAPAPRMERFFAALQARLPPKVMVITEQESNHNSPMMNERFTKAQYFYATLFDCLESTLPRHSVERMRVEKLFGEEIKNIIACEGLERTERHEKLERWAQRLELAGFSRVSLSFEVLLQARMLLRNFGCEGYMVNIHNGCIMIYWQSQPLFSVSAWGCRR</sequence>
<feature type="region of interest" description="SAW" evidence="3">
    <location>
        <begin position="392"/>
        <end position="467"/>
    </location>
</feature>
<name>A0A8B7BXT0_PHODC</name>
<evidence type="ECO:0000256" key="4">
    <source>
        <dbReference type="SAM" id="MobiDB-lite"/>
    </source>
</evidence>
<dbReference type="RefSeq" id="XP_008787590.1">
    <property type="nucleotide sequence ID" value="XM_008789368.4"/>
</dbReference>
<organism evidence="5 6">
    <name type="scientific">Phoenix dactylifera</name>
    <name type="common">Date palm</name>
    <dbReference type="NCBI Taxonomy" id="42345"/>
    <lineage>
        <taxon>Eukaryota</taxon>
        <taxon>Viridiplantae</taxon>
        <taxon>Streptophyta</taxon>
        <taxon>Embryophyta</taxon>
        <taxon>Tracheophyta</taxon>
        <taxon>Spermatophyta</taxon>
        <taxon>Magnoliopsida</taxon>
        <taxon>Liliopsida</taxon>
        <taxon>Arecaceae</taxon>
        <taxon>Coryphoideae</taxon>
        <taxon>Phoeniceae</taxon>
        <taxon>Phoenix</taxon>
    </lineage>
</organism>
<dbReference type="Pfam" id="PF03514">
    <property type="entry name" value="GRAS"/>
    <property type="match status" value="1"/>
</dbReference>